<dbReference type="PANTHER" id="PTHR14611">
    <property type="entry name" value="TECTONIC FAMILY MEMBER"/>
    <property type="match status" value="1"/>
</dbReference>
<organism evidence="2 3">
    <name type="scientific">Heterorhabditis bacteriophora</name>
    <name type="common">Entomopathogenic nematode worm</name>
    <dbReference type="NCBI Taxonomy" id="37862"/>
    <lineage>
        <taxon>Eukaryota</taxon>
        <taxon>Metazoa</taxon>
        <taxon>Ecdysozoa</taxon>
        <taxon>Nematoda</taxon>
        <taxon>Chromadorea</taxon>
        <taxon>Rhabditida</taxon>
        <taxon>Rhabditina</taxon>
        <taxon>Rhabditomorpha</taxon>
        <taxon>Strongyloidea</taxon>
        <taxon>Heterorhabditidae</taxon>
        <taxon>Heterorhabditis</taxon>
    </lineage>
</organism>
<dbReference type="PANTHER" id="PTHR14611:SF2">
    <property type="entry name" value="TECTONIC"/>
    <property type="match status" value="1"/>
</dbReference>
<dbReference type="InterPro" id="IPR011677">
    <property type="entry name" value="TCTN1-3_dom"/>
</dbReference>
<dbReference type="GO" id="GO:0035869">
    <property type="term" value="C:ciliary transition zone"/>
    <property type="evidence" value="ECO:0007669"/>
    <property type="project" value="TreeGrafter"/>
</dbReference>
<dbReference type="WBParaSite" id="Hba_15675">
    <property type="protein sequence ID" value="Hba_15675"/>
    <property type="gene ID" value="Hba_15675"/>
</dbReference>
<sequence>MPSLVYRSDEEGTSPLLLPTSFIGDQCTGVQELVIGNTLTTSCIVSFLVFNKSECEENEFLSAHELLQTFITSNNTSNVQLVSKFPLLPVQWDNETCRNVINEVSLTIKTNDTVIIEAEVESIVYNSLTAKNYSTMMQIFHINFENILMVSKNKTDEGYKSGDEIYVMISNERLPFTLPSLGECAVSHRQQTIKFMVSTTTGSRKIPLNYHNTTFRVMNCQDAQGKIMHFYTEYEPISIDRYPKEEQNKATVHRKNNTWKNPVDSSCSISTTVSIEILYSKQGTLQDSRNMIVHAFYEYSADEIVISPNMSLPITFSVHFTDITTPALPRFASLPRIDLRLPNDFFYPFVSSKTVNNLNWQSLSALMLYTVFT</sequence>
<dbReference type="InterPro" id="IPR040354">
    <property type="entry name" value="TCTN1-3"/>
</dbReference>
<evidence type="ECO:0000313" key="2">
    <source>
        <dbReference type="Proteomes" id="UP000095283"/>
    </source>
</evidence>
<evidence type="ECO:0000313" key="3">
    <source>
        <dbReference type="WBParaSite" id="Hba_15675"/>
    </source>
</evidence>
<evidence type="ECO:0000259" key="1">
    <source>
        <dbReference type="Pfam" id="PF07773"/>
    </source>
</evidence>
<feature type="domain" description="Tectonic-1-3" evidence="1">
    <location>
        <begin position="158"/>
        <end position="323"/>
    </location>
</feature>
<dbReference type="Pfam" id="PF07773">
    <property type="entry name" value="TCTN_DUF1619"/>
    <property type="match status" value="1"/>
</dbReference>
<protein>
    <submittedName>
        <fullName evidence="3">DUF1619 domain-containing protein</fullName>
    </submittedName>
</protein>
<keyword evidence="2" id="KW-1185">Reference proteome</keyword>
<proteinExistence type="predicted"/>
<dbReference type="Proteomes" id="UP000095283">
    <property type="component" value="Unplaced"/>
</dbReference>
<reference evidence="3" key="1">
    <citation type="submission" date="2016-11" db="UniProtKB">
        <authorList>
            <consortium name="WormBaseParasite"/>
        </authorList>
    </citation>
    <scope>IDENTIFICATION</scope>
</reference>
<name>A0A1I7XDA1_HETBA</name>
<accession>A0A1I7XDA1</accession>
<dbReference type="AlphaFoldDB" id="A0A1I7XDA1"/>
<dbReference type="GO" id="GO:0060271">
    <property type="term" value="P:cilium assembly"/>
    <property type="evidence" value="ECO:0007669"/>
    <property type="project" value="TreeGrafter"/>
</dbReference>